<sequence>MNTAIIVSTQVIDNQTRTFAAKVVADYSVQADGFTPCTGVIVGTCYGDWYLPSKYELNLLFQQKAVVGGFANDYYWSPTEINGSNAPSLAWEQDFANGDQGRGMKSNSIRVRAVRAF</sequence>
<evidence type="ECO:0000313" key="3">
    <source>
        <dbReference type="Proteomes" id="UP000030512"/>
    </source>
</evidence>
<keyword evidence="3" id="KW-1185">Reference proteome</keyword>
<accession>A0A140E5D7</accession>
<dbReference type="Proteomes" id="UP000030512">
    <property type="component" value="Chromosome"/>
</dbReference>
<dbReference type="RefSeq" id="WP_052142013.1">
    <property type="nucleotide sequence ID" value="NZ_CP014476.1"/>
</dbReference>
<name>A0A140E5D7_9GAMM</name>
<dbReference type="KEGG" id="mdn:JT25_003770"/>
<proteinExistence type="predicted"/>
<dbReference type="OrthoDB" id="5573519at2"/>
<dbReference type="AlphaFoldDB" id="A0A140E5D7"/>
<dbReference type="EMBL" id="CP014476">
    <property type="protein sequence ID" value="AMK75611.1"/>
    <property type="molecule type" value="Genomic_DNA"/>
</dbReference>
<dbReference type="Pfam" id="PF07603">
    <property type="entry name" value="Lcl_C"/>
    <property type="match status" value="1"/>
</dbReference>
<protein>
    <recommendedName>
        <fullName evidence="1">Lcl C-terminal domain-containing protein</fullName>
    </recommendedName>
</protein>
<organism evidence="2 3">
    <name type="scientific">Methylomonas denitrificans</name>
    <dbReference type="NCBI Taxonomy" id="1538553"/>
    <lineage>
        <taxon>Bacteria</taxon>
        <taxon>Pseudomonadati</taxon>
        <taxon>Pseudomonadota</taxon>
        <taxon>Gammaproteobacteria</taxon>
        <taxon>Methylococcales</taxon>
        <taxon>Methylococcaceae</taxon>
        <taxon>Methylomonas</taxon>
    </lineage>
</organism>
<feature type="domain" description="Lcl C-terminal" evidence="1">
    <location>
        <begin position="46"/>
        <end position="115"/>
    </location>
</feature>
<dbReference type="STRING" id="1538553.JT25_003770"/>
<dbReference type="InterPro" id="IPR011460">
    <property type="entry name" value="Lcl_C"/>
</dbReference>
<evidence type="ECO:0000259" key="1">
    <source>
        <dbReference type="Pfam" id="PF07603"/>
    </source>
</evidence>
<gene>
    <name evidence="2" type="ORF">JT25_003770</name>
</gene>
<evidence type="ECO:0000313" key="2">
    <source>
        <dbReference type="EMBL" id="AMK75611.1"/>
    </source>
</evidence>
<reference evidence="2 3" key="1">
    <citation type="journal article" date="2015" name="Environ. Microbiol.">
        <title>Methane oxidation coupled to nitrate reduction under hypoxia by the Gammaproteobacterium Methylomonas denitrificans, sp. nov. type strain FJG1.</title>
        <authorList>
            <person name="Kits K.D."/>
            <person name="Klotz M.G."/>
            <person name="Stein L.Y."/>
        </authorList>
    </citation>
    <scope>NUCLEOTIDE SEQUENCE [LARGE SCALE GENOMIC DNA]</scope>
    <source>
        <strain evidence="2 3">FJG1</strain>
    </source>
</reference>